<dbReference type="Proteomes" id="UP000267841">
    <property type="component" value="Unassembled WGS sequence"/>
</dbReference>
<dbReference type="OrthoDB" id="9802662at2"/>
<dbReference type="AlphaFoldDB" id="A0A497XN39"/>
<dbReference type="PANTHER" id="PTHR38597">
    <property type="entry name" value="BLL3834 PROTEIN"/>
    <property type="match status" value="1"/>
</dbReference>
<protein>
    <recommendedName>
        <fullName evidence="4">DUF763 domain-containing protein</fullName>
    </recommendedName>
</protein>
<evidence type="ECO:0008006" key="4">
    <source>
        <dbReference type="Google" id="ProtNLM"/>
    </source>
</evidence>
<dbReference type="RefSeq" id="WP_121009867.1">
    <property type="nucleotide sequence ID" value="NZ_RCCJ01000001.1"/>
</dbReference>
<dbReference type="InterPro" id="IPR008482">
    <property type="entry name" value="DUF763"/>
</dbReference>
<keyword evidence="1" id="KW-0175">Coiled coil</keyword>
<accession>A0A497XN39</accession>
<dbReference type="Pfam" id="PF05559">
    <property type="entry name" value="DUF763"/>
    <property type="match status" value="1"/>
</dbReference>
<organism evidence="2 3">
    <name type="scientific">Hydrogenivirga caldilitoris</name>
    <dbReference type="NCBI Taxonomy" id="246264"/>
    <lineage>
        <taxon>Bacteria</taxon>
        <taxon>Pseudomonadati</taxon>
        <taxon>Aquificota</taxon>
        <taxon>Aquificia</taxon>
        <taxon>Aquificales</taxon>
        <taxon>Aquificaceae</taxon>
        <taxon>Hydrogenivirga</taxon>
    </lineage>
</organism>
<feature type="coiled-coil region" evidence="1">
    <location>
        <begin position="215"/>
        <end position="263"/>
    </location>
</feature>
<reference evidence="2 3" key="1">
    <citation type="submission" date="2018-10" db="EMBL/GenBank/DDBJ databases">
        <title>Genomic Encyclopedia of Archaeal and Bacterial Type Strains, Phase II (KMG-II): from individual species to whole genera.</title>
        <authorList>
            <person name="Goeker M."/>
        </authorList>
    </citation>
    <scope>NUCLEOTIDE SEQUENCE [LARGE SCALE GENOMIC DNA]</scope>
    <source>
        <strain evidence="2 3">DSM 16510</strain>
    </source>
</reference>
<dbReference type="PANTHER" id="PTHR38597:SF1">
    <property type="entry name" value="BLL3834 PROTEIN"/>
    <property type="match status" value="1"/>
</dbReference>
<evidence type="ECO:0000313" key="2">
    <source>
        <dbReference type="EMBL" id="RLJ70366.1"/>
    </source>
</evidence>
<dbReference type="EMBL" id="RCCJ01000001">
    <property type="protein sequence ID" value="RLJ70366.1"/>
    <property type="molecule type" value="Genomic_DNA"/>
</dbReference>
<keyword evidence="3" id="KW-1185">Reference proteome</keyword>
<gene>
    <name evidence="2" type="ORF">BCF55_0637</name>
</gene>
<sequence length="358" mass="40804">MRRGIANLPLHYGKAPPWLFKRMVELSKSIVELIVIEHGRRTFLERLSDPYWFQAFGCVLGFDWHSSGLTTTVCGALKESLKGLDRELGLYVAGGKGKSALKTPEELERIGETVGINTETLKDISRLVAKVDNTLLQDGYQLYHHTIIFTEEGLWAVVQQGMNTNNRYARRYHWFGGGLKSFVEEPHSGISAQKVHERITLNMTAKESRDSRESITELLKNKDILLREIESIETLNLPRRHDVRREDVDLKKLRETVKKVREEDIKEFEDVLRQRGMGPKTIRALALVSELIYGAKPSFKDPARYSFAHGGKDGYPFPVQKELYDGTIDTLKRAIAKAKVGDREKVDAIKKLSKILND</sequence>
<evidence type="ECO:0000313" key="3">
    <source>
        <dbReference type="Proteomes" id="UP000267841"/>
    </source>
</evidence>
<comment type="caution">
    <text evidence="2">The sequence shown here is derived from an EMBL/GenBank/DDBJ whole genome shotgun (WGS) entry which is preliminary data.</text>
</comment>
<proteinExistence type="predicted"/>
<name>A0A497XN39_9AQUI</name>
<evidence type="ECO:0000256" key="1">
    <source>
        <dbReference type="SAM" id="Coils"/>
    </source>
</evidence>